<proteinExistence type="predicted"/>
<protein>
    <submittedName>
        <fullName evidence="3">Uncharacterized protein</fullName>
    </submittedName>
</protein>
<feature type="transmembrane region" description="Helical" evidence="2">
    <location>
        <begin position="61"/>
        <end position="81"/>
    </location>
</feature>
<feature type="transmembrane region" description="Helical" evidence="2">
    <location>
        <begin position="126"/>
        <end position="146"/>
    </location>
</feature>
<evidence type="ECO:0000313" key="3">
    <source>
        <dbReference type="EMBL" id="KAH7303870.1"/>
    </source>
</evidence>
<gene>
    <name evidence="3" type="ORF">B0I35DRAFT_446136</name>
</gene>
<reference evidence="3" key="1">
    <citation type="journal article" date="2021" name="Nat. Commun.">
        <title>Genetic determinants of endophytism in the Arabidopsis root mycobiome.</title>
        <authorList>
            <person name="Mesny F."/>
            <person name="Miyauchi S."/>
            <person name="Thiergart T."/>
            <person name="Pickel B."/>
            <person name="Atanasova L."/>
            <person name="Karlsson M."/>
            <person name="Huettel B."/>
            <person name="Barry K.W."/>
            <person name="Haridas S."/>
            <person name="Chen C."/>
            <person name="Bauer D."/>
            <person name="Andreopoulos W."/>
            <person name="Pangilinan J."/>
            <person name="LaButti K."/>
            <person name="Riley R."/>
            <person name="Lipzen A."/>
            <person name="Clum A."/>
            <person name="Drula E."/>
            <person name="Henrissat B."/>
            <person name="Kohler A."/>
            <person name="Grigoriev I.V."/>
            <person name="Martin F.M."/>
            <person name="Hacquard S."/>
        </authorList>
    </citation>
    <scope>NUCLEOTIDE SEQUENCE</scope>
    <source>
        <strain evidence="3">MPI-CAGE-CH-0235</strain>
    </source>
</reference>
<keyword evidence="2" id="KW-1133">Transmembrane helix</keyword>
<dbReference type="AlphaFoldDB" id="A0A8K0SGS5"/>
<keyword evidence="2" id="KW-0812">Transmembrane</keyword>
<evidence type="ECO:0000256" key="1">
    <source>
        <dbReference type="SAM" id="MobiDB-lite"/>
    </source>
</evidence>
<evidence type="ECO:0000256" key="2">
    <source>
        <dbReference type="SAM" id="Phobius"/>
    </source>
</evidence>
<dbReference type="OrthoDB" id="5220805at2759"/>
<keyword evidence="2" id="KW-0472">Membrane</keyword>
<feature type="region of interest" description="Disordered" evidence="1">
    <location>
        <begin position="1"/>
        <end position="33"/>
    </location>
</feature>
<evidence type="ECO:0000313" key="4">
    <source>
        <dbReference type="Proteomes" id="UP000813444"/>
    </source>
</evidence>
<dbReference type="EMBL" id="JAGPNK010000028">
    <property type="protein sequence ID" value="KAH7303870.1"/>
    <property type="molecule type" value="Genomic_DNA"/>
</dbReference>
<accession>A0A8K0SGS5</accession>
<feature type="compositionally biased region" description="Polar residues" evidence="1">
    <location>
        <begin position="1"/>
        <end position="10"/>
    </location>
</feature>
<name>A0A8K0SGS5_9HYPO</name>
<comment type="caution">
    <text evidence="3">The sequence shown here is derived from an EMBL/GenBank/DDBJ whole genome shotgun (WGS) entry which is preliminary data.</text>
</comment>
<sequence>MTCCPSNPRVTHNFGPLPQVQQEPPRPPPTHQVENGRLVRRRGFLGRQGYRMAAIARNPRLITLRELVTLLFIVYCGWRFMPFASETRALFEAATTSMYQQTGIFGCLRFYLRVIVHMLQRWAGECLAWVPILAVLVFVTESAGIGRIY</sequence>
<dbReference type="Proteomes" id="UP000813444">
    <property type="component" value="Unassembled WGS sequence"/>
</dbReference>
<keyword evidence="4" id="KW-1185">Reference proteome</keyword>
<organism evidence="3 4">
    <name type="scientific">Stachybotrys elegans</name>
    <dbReference type="NCBI Taxonomy" id="80388"/>
    <lineage>
        <taxon>Eukaryota</taxon>
        <taxon>Fungi</taxon>
        <taxon>Dikarya</taxon>
        <taxon>Ascomycota</taxon>
        <taxon>Pezizomycotina</taxon>
        <taxon>Sordariomycetes</taxon>
        <taxon>Hypocreomycetidae</taxon>
        <taxon>Hypocreales</taxon>
        <taxon>Stachybotryaceae</taxon>
        <taxon>Stachybotrys</taxon>
    </lineage>
</organism>